<dbReference type="AlphaFoldDB" id="A0A5A7VAZ3"/>
<dbReference type="InterPro" id="IPR026961">
    <property type="entry name" value="PGG_dom"/>
</dbReference>
<evidence type="ECO:0000313" key="11">
    <source>
        <dbReference type="EMBL" id="KAA0063586.1"/>
    </source>
</evidence>
<organism evidence="11 12">
    <name type="scientific">Cucumis melo var. makuwa</name>
    <name type="common">Oriental melon</name>
    <dbReference type="NCBI Taxonomy" id="1194695"/>
    <lineage>
        <taxon>Eukaryota</taxon>
        <taxon>Viridiplantae</taxon>
        <taxon>Streptophyta</taxon>
        <taxon>Embryophyta</taxon>
        <taxon>Tracheophyta</taxon>
        <taxon>Spermatophyta</taxon>
        <taxon>Magnoliopsida</taxon>
        <taxon>eudicotyledons</taxon>
        <taxon>Gunneridae</taxon>
        <taxon>Pentapetalae</taxon>
        <taxon>rosids</taxon>
        <taxon>fabids</taxon>
        <taxon>Cucurbitales</taxon>
        <taxon>Cucurbitaceae</taxon>
        <taxon>Benincaseae</taxon>
        <taxon>Cucumis</taxon>
    </lineage>
</organism>
<keyword evidence="3" id="KW-0677">Repeat</keyword>
<dbReference type="OrthoDB" id="1847170at2759"/>
<protein>
    <submittedName>
        <fullName evidence="11">Ankyrin repeat-containing protein</fullName>
    </submittedName>
</protein>
<evidence type="ECO:0000256" key="4">
    <source>
        <dbReference type="ARBA" id="ARBA00022989"/>
    </source>
</evidence>
<evidence type="ECO:0000256" key="8">
    <source>
        <dbReference type="SAM" id="MobiDB-lite"/>
    </source>
</evidence>
<evidence type="ECO:0000256" key="9">
    <source>
        <dbReference type="SAM" id="Phobius"/>
    </source>
</evidence>
<feature type="transmembrane region" description="Helical" evidence="9">
    <location>
        <begin position="439"/>
        <end position="461"/>
    </location>
</feature>
<name>A0A5A7VAZ3_CUCMM</name>
<dbReference type="InterPro" id="IPR036770">
    <property type="entry name" value="Ankyrin_rpt-contain_sf"/>
</dbReference>
<feature type="transmembrane region" description="Helical" evidence="9">
    <location>
        <begin position="522"/>
        <end position="541"/>
    </location>
</feature>
<comment type="subcellular location">
    <subcellularLocation>
        <location evidence="1">Membrane</location>
        <topology evidence="1">Multi-pass membrane protein</topology>
    </subcellularLocation>
</comment>
<feature type="transmembrane region" description="Helical" evidence="9">
    <location>
        <begin position="547"/>
        <end position="565"/>
    </location>
</feature>
<dbReference type="PROSITE" id="PS50297">
    <property type="entry name" value="ANK_REP_REGION"/>
    <property type="match status" value="4"/>
</dbReference>
<dbReference type="Gene3D" id="3.30.420.40">
    <property type="match status" value="1"/>
</dbReference>
<keyword evidence="4 9" id="KW-1133">Transmembrane helix</keyword>
<evidence type="ECO:0000256" key="3">
    <source>
        <dbReference type="ARBA" id="ARBA00022737"/>
    </source>
</evidence>
<accession>A0A5A7VAZ3</accession>
<dbReference type="GO" id="GO:0005886">
    <property type="term" value="C:plasma membrane"/>
    <property type="evidence" value="ECO:0007669"/>
    <property type="project" value="TreeGrafter"/>
</dbReference>
<evidence type="ECO:0000256" key="1">
    <source>
        <dbReference type="ARBA" id="ARBA00004141"/>
    </source>
</evidence>
<dbReference type="SMART" id="SM00248">
    <property type="entry name" value="ANK"/>
    <property type="match status" value="7"/>
</dbReference>
<evidence type="ECO:0000256" key="2">
    <source>
        <dbReference type="ARBA" id="ARBA00022692"/>
    </source>
</evidence>
<keyword evidence="5 7" id="KW-0040">ANK repeat</keyword>
<evidence type="ECO:0000259" key="10">
    <source>
        <dbReference type="Pfam" id="PF13962"/>
    </source>
</evidence>
<dbReference type="Gene3D" id="1.25.40.20">
    <property type="entry name" value="Ankyrin repeat-containing domain"/>
    <property type="match status" value="2"/>
</dbReference>
<comment type="caution">
    <text evidence="11">The sequence shown here is derived from an EMBL/GenBank/DDBJ whole genome shotgun (WGS) entry which is preliminary data.</text>
</comment>
<feature type="repeat" description="ANK" evidence="7">
    <location>
        <begin position="256"/>
        <end position="277"/>
    </location>
</feature>
<feature type="transmembrane region" description="Helical" evidence="9">
    <location>
        <begin position="481"/>
        <end position="502"/>
    </location>
</feature>
<feature type="repeat" description="ANK" evidence="7">
    <location>
        <begin position="222"/>
        <end position="244"/>
    </location>
</feature>
<dbReference type="PANTHER" id="PTHR24186">
    <property type="entry name" value="PROTEIN PHOSPHATASE 1 REGULATORY SUBUNIT"/>
    <property type="match status" value="1"/>
</dbReference>
<dbReference type="Proteomes" id="UP000321393">
    <property type="component" value="Unassembled WGS sequence"/>
</dbReference>
<evidence type="ECO:0000256" key="5">
    <source>
        <dbReference type="ARBA" id="ARBA00023043"/>
    </source>
</evidence>
<dbReference type="Pfam" id="PF12796">
    <property type="entry name" value="Ank_2"/>
    <property type="match status" value="2"/>
</dbReference>
<evidence type="ECO:0000256" key="6">
    <source>
        <dbReference type="ARBA" id="ARBA00023136"/>
    </source>
</evidence>
<reference evidence="11 12" key="1">
    <citation type="submission" date="2019-08" db="EMBL/GenBank/DDBJ databases">
        <title>Draft genome sequences of two oriental melons (Cucumis melo L. var makuwa).</title>
        <authorList>
            <person name="Kwon S.-Y."/>
        </authorList>
    </citation>
    <scope>NUCLEOTIDE SEQUENCE [LARGE SCALE GENOMIC DNA]</scope>
    <source>
        <strain evidence="12">cv. SW 3</strain>
        <tissue evidence="11">Leaf</tissue>
    </source>
</reference>
<sequence length="697" mass="77415">MDPKLYQAAEEGDLDYLQKLEQPSHLHEKLTPCKETILHVATENHKTEFIERALELCPPLLILANSSGNTAMHIAAGEGNKELVDLFMKRSSDIESGEHKDHVITRMVNCKKDTALHCAARIGSYECAKMLAEADPDVCSFVNNDDESPIYLLVASGCWSKDKIIVTDELASSFTAAAYQGPVGLTALHASVLFRLDGGYKPGEIEKLVKWRKEMITKGDDLGMTPLHYAAFYGRTDVVESFVRCCSDAIHLTNKEGQTALHLAAYNGCVNVLQQLVLFRHDCYNMVDEKGRTALHAAVLGKQKEAVEFILKTPRLERLINKSDTDGDTPLHLAARFKFVHIIQIIVSKKNVRFNIVNNKRLTPLQLYSEHKPESIEELYLTSYLAKKESSVMVPYDRANALLRKEVKTNDKKEITKPTNNNNQNDLENEMKGELEVNLLVAVLVATMTFAAGFTLPGGLVGNGGEDEGLAILTNKPTFKAFLVFNSIAFCSSIFVVGFHFINSTVHNDFTRLAYKATVKPFTGFSILAMTLGFGFGNFVMLTKSTILATVPFILSACFMSILFLHIRPSLFLMEVTATMQHPMLSFRIGSSAVATGFDKEMILHRMALVCGTSTCHMAVSRDKLFIPGVWGPFWSDVGVCVFGWAVEQEDKSLLTKWMPLSEKYVEEWVGPGSPRVRSPSSMALESIPEMNENNSG</sequence>
<dbReference type="Pfam" id="PF00023">
    <property type="entry name" value="Ank"/>
    <property type="match status" value="1"/>
</dbReference>
<dbReference type="SUPFAM" id="SSF48403">
    <property type="entry name" value="Ankyrin repeat"/>
    <property type="match status" value="1"/>
</dbReference>
<dbReference type="InterPro" id="IPR002110">
    <property type="entry name" value="Ankyrin_rpt"/>
</dbReference>
<evidence type="ECO:0000313" key="12">
    <source>
        <dbReference type="Proteomes" id="UP000321393"/>
    </source>
</evidence>
<feature type="domain" description="PGG" evidence="10">
    <location>
        <begin position="430"/>
        <end position="540"/>
    </location>
</feature>
<feature type="region of interest" description="Disordered" evidence="8">
    <location>
        <begin position="672"/>
        <end position="697"/>
    </location>
</feature>
<dbReference type="EMBL" id="SSTE01002358">
    <property type="protein sequence ID" value="KAA0063586.1"/>
    <property type="molecule type" value="Genomic_DNA"/>
</dbReference>
<keyword evidence="6 9" id="KW-0472">Membrane</keyword>
<evidence type="ECO:0000256" key="7">
    <source>
        <dbReference type="PROSITE-ProRule" id="PRU00023"/>
    </source>
</evidence>
<gene>
    <name evidence="11" type="ORF">E6C27_scaffold329G00970</name>
</gene>
<proteinExistence type="predicted"/>
<feature type="repeat" description="ANK" evidence="7">
    <location>
        <begin position="67"/>
        <end position="99"/>
    </location>
</feature>
<dbReference type="STRING" id="1194695.A0A5A7VAZ3"/>
<feature type="repeat" description="ANK" evidence="7">
    <location>
        <begin position="326"/>
        <end position="349"/>
    </location>
</feature>
<dbReference type="PANTHER" id="PTHR24186:SF50">
    <property type="entry name" value="ANKYRIN REPEAT-CONTAINING PROTEIN ITN1-LIKE ISOFORM X1"/>
    <property type="match status" value="1"/>
</dbReference>
<feature type="compositionally biased region" description="Low complexity" evidence="8">
    <location>
        <begin position="672"/>
        <end position="682"/>
    </location>
</feature>
<keyword evidence="2 9" id="KW-0812">Transmembrane</keyword>
<dbReference type="Pfam" id="PF13962">
    <property type="entry name" value="PGG"/>
    <property type="match status" value="1"/>
</dbReference>
<dbReference type="PROSITE" id="PS50088">
    <property type="entry name" value="ANK_REPEAT"/>
    <property type="match status" value="4"/>
</dbReference>